<proteinExistence type="predicted"/>
<dbReference type="OrthoDB" id="7595869at2"/>
<name>A0A3R8S4J2_9SPHN</name>
<gene>
    <name evidence="1" type="ORF">D7D48_01865</name>
</gene>
<reference evidence="1 2" key="1">
    <citation type="submission" date="2018-12" db="EMBL/GenBank/DDBJ databases">
        <authorList>
            <person name="Kim S.-J."/>
            <person name="Jung G.-Y."/>
        </authorList>
    </citation>
    <scope>NUCLEOTIDE SEQUENCE [LARGE SCALE GENOMIC DNA]</scope>
    <source>
        <strain evidence="1 2">03SU3-P</strain>
    </source>
</reference>
<accession>A0A3R8S4J2</accession>
<evidence type="ECO:0000313" key="1">
    <source>
        <dbReference type="EMBL" id="RRQ51669.1"/>
    </source>
</evidence>
<dbReference type="RefSeq" id="WP_125229682.1">
    <property type="nucleotide sequence ID" value="NZ_RWJI01000001.1"/>
</dbReference>
<dbReference type="Gene3D" id="2.40.10.270">
    <property type="entry name" value="Bacteriophage SPP1 head-tail adaptor protein"/>
    <property type="match status" value="1"/>
</dbReference>
<sequence>MSGEFAGTLRERVVIETRLSTRDSRAGAVGNYRYDGEAWAAVSPLMPADLTRADALSALPRWRVTLRKREGLGLSTRLTWRGKYLAVRGAHNDPQTPAQMQLTCEEVR</sequence>
<comment type="caution">
    <text evidence="1">The sequence shown here is derived from an EMBL/GenBank/DDBJ whole genome shotgun (WGS) entry which is preliminary data.</text>
</comment>
<evidence type="ECO:0000313" key="2">
    <source>
        <dbReference type="Proteomes" id="UP000268553"/>
    </source>
</evidence>
<protein>
    <submittedName>
        <fullName evidence="1">Head-tail adaptor protein</fullName>
    </submittedName>
</protein>
<keyword evidence="2" id="KW-1185">Reference proteome</keyword>
<dbReference type="Pfam" id="PF05521">
    <property type="entry name" value="Phage_HCP"/>
    <property type="match status" value="1"/>
</dbReference>
<dbReference type="InterPro" id="IPR008767">
    <property type="entry name" value="Phage_SPP1_head-tail_adaptor"/>
</dbReference>
<dbReference type="Proteomes" id="UP000268553">
    <property type="component" value="Unassembled WGS sequence"/>
</dbReference>
<dbReference type="AlphaFoldDB" id="A0A3R8S4J2"/>
<dbReference type="EMBL" id="RWJI01000001">
    <property type="protein sequence ID" value="RRQ51669.1"/>
    <property type="molecule type" value="Genomic_DNA"/>
</dbReference>
<organism evidence="1 2">
    <name type="scientific">Sphingorhabdus wooponensis</name>
    <dbReference type="NCBI Taxonomy" id="940136"/>
    <lineage>
        <taxon>Bacteria</taxon>
        <taxon>Pseudomonadati</taxon>
        <taxon>Pseudomonadota</taxon>
        <taxon>Alphaproteobacteria</taxon>
        <taxon>Sphingomonadales</taxon>
        <taxon>Sphingomonadaceae</taxon>
        <taxon>Sphingorhabdus</taxon>
    </lineage>
</organism>
<dbReference type="InterPro" id="IPR038666">
    <property type="entry name" value="SSP1_head-tail_sf"/>
</dbReference>